<dbReference type="EMBL" id="ML978385">
    <property type="protein sequence ID" value="KAF2023069.1"/>
    <property type="molecule type" value="Genomic_DNA"/>
</dbReference>
<evidence type="ECO:0000313" key="2">
    <source>
        <dbReference type="EMBL" id="KAF2023069.1"/>
    </source>
</evidence>
<feature type="region of interest" description="Disordered" evidence="1">
    <location>
        <begin position="1"/>
        <end position="21"/>
    </location>
</feature>
<gene>
    <name evidence="2" type="ORF">EK21DRAFT_95216</name>
</gene>
<evidence type="ECO:0000256" key="1">
    <source>
        <dbReference type="SAM" id="MobiDB-lite"/>
    </source>
</evidence>
<comment type="caution">
    <text evidence="2">The sequence shown here is derived from an EMBL/GenBank/DDBJ whole genome shotgun (WGS) entry which is preliminary data.</text>
</comment>
<proteinExistence type="predicted"/>
<dbReference type="Proteomes" id="UP000799777">
    <property type="component" value="Unassembled WGS sequence"/>
</dbReference>
<feature type="compositionally biased region" description="Basic and acidic residues" evidence="1">
    <location>
        <begin position="1"/>
        <end position="10"/>
    </location>
</feature>
<organism evidence="2 3">
    <name type="scientific">Setomelanomma holmii</name>
    <dbReference type="NCBI Taxonomy" id="210430"/>
    <lineage>
        <taxon>Eukaryota</taxon>
        <taxon>Fungi</taxon>
        <taxon>Dikarya</taxon>
        <taxon>Ascomycota</taxon>
        <taxon>Pezizomycotina</taxon>
        <taxon>Dothideomycetes</taxon>
        <taxon>Pleosporomycetidae</taxon>
        <taxon>Pleosporales</taxon>
        <taxon>Pleosporineae</taxon>
        <taxon>Phaeosphaeriaceae</taxon>
        <taxon>Setomelanomma</taxon>
    </lineage>
</organism>
<sequence>MSQSTRDHSTRSSSIPPRPADLLVDGRRIQREEQLRPSVSNISTANISFPSQSITLACSIAHANMRTYVMPRSASLKTHASDSRQQARNDIFRPPRKMRVLYTAQHDLCKMEIRRRIITGLCTSMLHNLGTASIIDQMSSSAKIPNLLANSRAAALVTRVVADFRVPEQFLHNSSCVD</sequence>
<evidence type="ECO:0000313" key="3">
    <source>
        <dbReference type="Proteomes" id="UP000799777"/>
    </source>
</evidence>
<accession>A0A9P4LGC8</accession>
<keyword evidence="3" id="KW-1185">Reference proteome</keyword>
<protein>
    <submittedName>
        <fullName evidence="2">Uncharacterized protein</fullName>
    </submittedName>
</protein>
<name>A0A9P4LGC8_9PLEO</name>
<reference evidence="2" key="1">
    <citation type="journal article" date="2020" name="Stud. Mycol.">
        <title>101 Dothideomycetes genomes: a test case for predicting lifestyles and emergence of pathogens.</title>
        <authorList>
            <person name="Haridas S."/>
            <person name="Albert R."/>
            <person name="Binder M."/>
            <person name="Bloem J."/>
            <person name="Labutti K."/>
            <person name="Salamov A."/>
            <person name="Andreopoulos B."/>
            <person name="Baker S."/>
            <person name="Barry K."/>
            <person name="Bills G."/>
            <person name="Bluhm B."/>
            <person name="Cannon C."/>
            <person name="Castanera R."/>
            <person name="Culley D."/>
            <person name="Daum C."/>
            <person name="Ezra D."/>
            <person name="Gonzalez J."/>
            <person name="Henrissat B."/>
            <person name="Kuo A."/>
            <person name="Liang C."/>
            <person name="Lipzen A."/>
            <person name="Lutzoni F."/>
            <person name="Magnuson J."/>
            <person name="Mondo S."/>
            <person name="Nolan M."/>
            <person name="Ohm R."/>
            <person name="Pangilinan J."/>
            <person name="Park H.-J."/>
            <person name="Ramirez L."/>
            <person name="Alfaro M."/>
            <person name="Sun H."/>
            <person name="Tritt A."/>
            <person name="Yoshinaga Y."/>
            <person name="Zwiers L.-H."/>
            <person name="Turgeon B."/>
            <person name="Goodwin S."/>
            <person name="Spatafora J."/>
            <person name="Crous P."/>
            <person name="Grigoriev I."/>
        </authorList>
    </citation>
    <scope>NUCLEOTIDE SEQUENCE</scope>
    <source>
        <strain evidence="2">CBS 110217</strain>
    </source>
</reference>
<dbReference type="AlphaFoldDB" id="A0A9P4LGC8"/>